<sequence length="77" mass="8276">MTLAQLLVGQGWAKIGVALTNDCQCLRSHALGQLVIARTISLMRNEARRAFAPVTLGQPFHLAPTDAQSLSGAPRHQ</sequence>
<organism evidence="1 2">
    <name type="scientific">Pararobbsia alpina</name>
    <dbReference type="NCBI Taxonomy" id="621374"/>
    <lineage>
        <taxon>Bacteria</taxon>
        <taxon>Pseudomonadati</taxon>
        <taxon>Pseudomonadota</taxon>
        <taxon>Betaproteobacteria</taxon>
        <taxon>Burkholderiales</taxon>
        <taxon>Burkholderiaceae</taxon>
        <taxon>Pararobbsia</taxon>
    </lineage>
</organism>
<protein>
    <submittedName>
        <fullName evidence="1">Uncharacterized protein</fullName>
    </submittedName>
</protein>
<dbReference type="EMBL" id="CADIKM010000126">
    <property type="protein sequence ID" value="CAB3808267.1"/>
    <property type="molecule type" value="Genomic_DNA"/>
</dbReference>
<evidence type="ECO:0000313" key="2">
    <source>
        <dbReference type="Proteomes" id="UP000494115"/>
    </source>
</evidence>
<evidence type="ECO:0000313" key="1">
    <source>
        <dbReference type="EMBL" id="CAB3808267.1"/>
    </source>
</evidence>
<gene>
    <name evidence="1" type="ORF">LMG28138_06028</name>
</gene>
<accession>A0A6S7DI44</accession>
<proteinExistence type="predicted"/>
<dbReference type="AlphaFoldDB" id="A0A6S7DI44"/>
<reference evidence="1 2" key="1">
    <citation type="submission" date="2020-04" db="EMBL/GenBank/DDBJ databases">
        <authorList>
            <person name="De Canck E."/>
        </authorList>
    </citation>
    <scope>NUCLEOTIDE SEQUENCE [LARGE SCALE GENOMIC DNA]</scope>
    <source>
        <strain evidence="1 2">LMG 28138</strain>
    </source>
</reference>
<dbReference type="Proteomes" id="UP000494115">
    <property type="component" value="Unassembled WGS sequence"/>
</dbReference>
<name>A0A6S7DI44_9BURK</name>
<keyword evidence="2" id="KW-1185">Reference proteome</keyword>